<organism evidence="1 2">
    <name type="scientific">Drechmeria coniospora</name>
    <name type="common">Nematophagous fungus</name>
    <name type="synonym">Meria coniospora</name>
    <dbReference type="NCBI Taxonomy" id="98403"/>
    <lineage>
        <taxon>Eukaryota</taxon>
        <taxon>Fungi</taxon>
        <taxon>Dikarya</taxon>
        <taxon>Ascomycota</taxon>
        <taxon>Pezizomycotina</taxon>
        <taxon>Sordariomycetes</taxon>
        <taxon>Hypocreomycetidae</taxon>
        <taxon>Hypocreales</taxon>
        <taxon>Ophiocordycipitaceae</taxon>
        <taxon>Drechmeria</taxon>
    </lineage>
</organism>
<gene>
    <name evidence="1" type="ORF">DCS_05858</name>
</gene>
<dbReference type="InParanoid" id="A0A151GP31"/>
<evidence type="ECO:0000313" key="1">
    <source>
        <dbReference type="EMBL" id="KYK58840.1"/>
    </source>
</evidence>
<dbReference type="Gene3D" id="1.20.1280.140">
    <property type="match status" value="1"/>
</dbReference>
<proteinExistence type="predicted"/>
<dbReference type="Proteomes" id="UP000076580">
    <property type="component" value="Chromosome 02"/>
</dbReference>
<name>A0A151GP31_DRECN</name>
<comment type="caution">
    <text evidence="1">The sequence shown here is derived from an EMBL/GenBank/DDBJ whole genome shotgun (WGS) entry which is preliminary data.</text>
</comment>
<accession>A0A151GP31</accession>
<dbReference type="EMBL" id="LAYC01000002">
    <property type="protein sequence ID" value="KYK58840.1"/>
    <property type="molecule type" value="Genomic_DNA"/>
</dbReference>
<protein>
    <submittedName>
        <fullName evidence="1">Uncharacterized protein</fullName>
    </submittedName>
</protein>
<dbReference type="AlphaFoldDB" id="A0A151GP31"/>
<dbReference type="RefSeq" id="XP_040658192.1">
    <property type="nucleotide sequence ID" value="XM_040803159.1"/>
</dbReference>
<reference evidence="1 2" key="1">
    <citation type="journal article" date="2016" name="Sci. Rep.">
        <title>Insights into Adaptations to a Near-Obligate Nematode Endoparasitic Lifestyle from the Finished Genome of Drechmeria coniospora.</title>
        <authorList>
            <person name="Zhang L."/>
            <person name="Zhou Z."/>
            <person name="Guo Q."/>
            <person name="Fokkens L."/>
            <person name="Miskei M."/>
            <person name="Pocsi I."/>
            <person name="Zhang W."/>
            <person name="Chen M."/>
            <person name="Wang L."/>
            <person name="Sun Y."/>
            <person name="Donzelli B.G."/>
            <person name="Gibson D.M."/>
            <person name="Nelson D.R."/>
            <person name="Luo J.G."/>
            <person name="Rep M."/>
            <person name="Liu H."/>
            <person name="Yang S."/>
            <person name="Wang J."/>
            <person name="Krasnoff S.B."/>
            <person name="Xu Y."/>
            <person name="Molnar I."/>
            <person name="Lin M."/>
        </authorList>
    </citation>
    <scope>NUCLEOTIDE SEQUENCE [LARGE SCALE GENOMIC DNA]</scope>
    <source>
        <strain evidence="1 2">ARSEF 6962</strain>
    </source>
</reference>
<sequence>MKFTSAITFATVASAGVVKNASPLSPLVDAVDKLDDSVRIFAKNPPKVFTPFFNNALGEGFDPVFGALRQAGDDFKDSSAQLSKQEAEALLELFKNVEKEGKPVLTAFTDTRDAIIKAGACAYARLYLSMIDNEFQSVTKTVTARVSADYQHNIQEHAGQFSGLLRKSADLFPVDQCGKMKSYLPEME</sequence>
<evidence type="ECO:0000313" key="2">
    <source>
        <dbReference type="Proteomes" id="UP000076580"/>
    </source>
</evidence>
<dbReference type="GeneID" id="63718501"/>
<keyword evidence="2" id="KW-1185">Reference proteome</keyword>